<reference evidence="20 21" key="1">
    <citation type="submission" date="2024-04" db="EMBL/GenBank/DDBJ databases">
        <authorList>
            <consortium name="Genoscope - CEA"/>
            <person name="William W."/>
        </authorList>
    </citation>
    <scope>NUCLEOTIDE SEQUENCE [LARGE SCALE GENOMIC DNA]</scope>
</reference>
<dbReference type="GO" id="GO:0071617">
    <property type="term" value="F:lysophospholipid acyltransferase activity"/>
    <property type="evidence" value="ECO:0007669"/>
    <property type="project" value="TreeGrafter"/>
</dbReference>
<dbReference type="EC" id="2.3.1.23" evidence="16"/>
<comment type="pathway">
    <text evidence="3">Lipid metabolism; phospholipid metabolism.</text>
</comment>
<organism evidence="20 21">
    <name type="scientific">Lymnaea stagnalis</name>
    <name type="common">Great pond snail</name>
    <name type="synonym">Helix stagnalis</name>
    <dbReference type="NCBI Taxonomy" id="6523"/>
    <lineage>
        <taxon>Eukaryota</taxon>
        <taxon>Metazoa</taxon>
        <taxon>Spiralia</taxon>
        <taxon>Lophotrochozoa</taxon>
        <taxon>Mollusca</taxon>
        <taxon>Gastropoda</taxon>
        <taxon>Heterobranchia</taxon>
        <taxon>Euthyneura</taxon>
        <taxon>Panpulmonata</taxon>
        <taxon>Hygrophila</taxon>
        <taxon>Lymnaeoidea</taxon>
        <taxon>Lymnaeidae</taxon>
        <taxon>Lymnaea</taxon>
    </lineage>
</organism>
<dbReference type="GO" id="GO:0016020">
    <property type="term" value="C:membrane"/>
    <property type="evidence" value="ECO:0007669"/>
    <property type="project" value="UniProtKB-SubCell"/>
</dbReference>
<evidence type="ECO:0000256" key="4">
    <source>
        <dbReference type="ARBA" id="ARBA00010323"/>
    </source>
</evidence>
<keyword evidence="7 19" id="KW-0812">Transmembrane</keyword>
<keyword evidence="14" id="KW-0012">Acyltransferase</keyword>
<evidence type="ECO:0000256" key="3">
    <source>
        <dbReference type="ARBA" id="ARBA00005074"/>
    </source>
</evidence>
<dbReference type="GO" id="GO:0006656">
    <property type="term" value="P:phosphatidylcholine biosynthetic process"/>
    <property type="evidence" value="ECO:0007669"/>
    <property type="project" value="TreeGrafter"/>
</dbReference>
<evidence type="ECO:0000256" key="17">
    <source>
        <dbReference type="ARBA" id="ARBA00038923"/>
    </source>
</evidence>
<sequence length="468" mass="53225">MIAASIASAIGAPEGAIKLILTIFIGYPLALIHRIPALYQAPPVLKHILFTLEGLTLCYYNFGVDTVHTWLNITITYLVLFFCGGSKFSVIFIFVFNTCYLILGYYSTISFQEFGISWTMPHCVLTLRLTAVAIDYYDGKKSKESEKTAVSDSALPQRPGYLEMLGHSFFFGGVLVGPQFSMKRYLKFVNGDFADKQTGLAPDSISASLKRMAGGMMYLIMFQALALYIPDDYITSQAFDNLGLMTKCALILLWGKNALHKYVGVWLIQEGSIIMTGMSYNGKENGVKKWDGCTNIKVWQLESGESFSDFIQAFNVNTNQWMAKYIYKRLRFLGSKILSQLITLFYLALWHGLQSGYYMCFFLELVETNAETQVIWVLKNYIPKTKLTDLFILRLLGRLLRKVLLMFLWSYALVSFVLLDYYKWNHVYTSVYYIGHVACILVMFGGFFLKSLSKPKREVNGIHPEKAD</sequence>
<evidence type="ECO:0000313" key="21">
    <source>
        <dbReference type="Proteomes" id="UP001497497"/>
    </source>
</evidence>
<keyword evidence="9 19" id="KW-1133">Transmembrane helix</keyword>
<dbReference type="EMBL" id="CAXITT010001078">
    <property type="protein sequence ID" value="CAL1547831.1"/>
    <property type="molecule type" value="Genomic_DNA"/>
</dbReference>
<evidence type="ECO:0000256" key="16">
    <source>
        <dbReference type="ARBA" id="ARBA00026120"/>
    </source>
</evidence>
<dbReference type="InterPro" id="IPR004299">
    <property type="entry name" value="MBOAT_fam"/>
</dbReference>
<evidence type="ECO:0000256" key="19">
    <source>
        <dbReference type="SAM" id="Phobius"/>
    </source>
</evidence>
<accession>A0AAV2IKY9</accession>
<dbReference type="PANTHER" id="PTHR13906">
    <property type="entry name" value="PORCUPINE"/>
    <property type="match status" value="1"/>
</dbReference>
<feature type="transmembrane region" description="Helical" evidence="19">
    <location>
        <begin position="15"/>
        <end position="32"/>
    </location>
</feature>
<protein>
    <recommendedName>
        <fullName evidence="18">Lysophospholipid acyltransferase 5</fullName>
        <ecNumber evidence="16">2.3.1.23</ecNumber>
        <ecNumber evidence="17">2.3.1.n6</ecNumber>
    </recommendedName>
</protein>
<keyword evidence="10" id="KW-0443">Lipid metabolism</keyword>
<evidence type="ECO:0000256" key="8">
    <source>
        <dbReference type="ARBA" id="ARBA00022824"/>
    </source>
</evidence>
<keyword evidence="13" id="KW-1208">Phospholipid metabolism</keyword>
<dbReference type="GO" id="GO:0047184">
    <property type="term" value="F:1-acylglycerophosphocholine O-acyltransferase activity"/>
    <property type="evidence" value="ECO:0007669"/>
    <property type="project" value="UniProtKB-EC"/>
</dbReference>
<evidence type="ECO:0000256" key="13">
    <source>
        <dbReference type="ARBA" id="ARBA00023264"/>
    </source>
</evidence>
<comment type="caution">
    <text evidence="20">The sequence shown here is derived from an EMBL/GenBank/DDBJ whole genome shotgun (WGS) entry which is preliminary data.</text>
</comment>
<evidence type="ECO:0000256" key="7">
    <source>
        <dbReference type="ARBA" id="ARBA00022692"/>
    </source>
</evidence>
<feature type="transmembrane region" description="Helical" evidence="19">
    <location>
        <begin position="330"/>
        <end position="350"/>
    </location>
</feature>
<dbReference type="Pfam" id="PF03062">
    <property type="entry name" value="MBOAT"/>
    <property type="match status" value="1"/>
</dbReference>
<dbReference type="Proteomes" id="UP001497497">
    <property type="component" value="Unassembled WGS sequence"/>
</dbReference>
<comment type="pathway">
    <text evidence="15">Phospholipid metabolism.</text>
</comment>
<keyword evidence="6" id="KW-0808">Transferase</keyword>
<evidence type="ECO:0000256" key="6">
    <source>
        <dbReference type="ARBA" id="ARBA00022679"/>
    </source>
</evidence>
<evidence type="ECO:0000256" key="12">
    <source>
        <dbReference type="ARBA" id="ARBA00023209"/>
    </source>
</evidence>
<evidence type="ECO:0000256" key="1">
    <source>
        <dbReference type="ARBA" id="ARBA00004141"/>
    </source>
</evidence>
<feature type="transmembrane region" description="Helical" evidence="19">
    <location>
        <begin position="74"/>
        <end position="103"/>
    </location>
</feature>
<gene>
    <name evidence="20" type="ORF">GSLYS_00021148001</name>
</gene>
<evidence type="ECO:0000256" key="18">
    <source>
        <dbReference type="ARBA" id="ARBA00039721"/>
    </source>
</evidence>
<evidence type="ECO:0000256" key="9">
    <source>
        <dbReference type="ARBA" id="ARBA00022989"/>
    </source>
</evidence>
<keyword evidence="8" id="KW-0256">Endoplasmic reticulum</keyword>
<dbReference type="GO" id="GO:0030258">
    <property type="term" value="P:lipid modification"/>
    <property type="evidence" value="ECO:0007669"/>
    <property type="project" value="TreeGrafter"/>
</dbReference>
<dbReference type="InterPro" id="IPR049941">
    <property type="entry name" value="LPLAT_7/PORCN-like"/>
</dbReference>
<feature type="transmembrane region" description="Helical" evidence="19">
    <location>
        <begin position="399"/>
        <end position="419"/>
    </location>
</feature>
<evidence type="ECO:0000256" key="15">
    <source>
        <dbReference type="ARBA" id="ARBA00025707"/>
    </source>
</evidence>
<evidence type="ECO:0000256" key="2">
    <source>
        <dbReference type="ARBA" id="ARBA00004240"/>
    </source>
</evidence>
<keyword evidence="5" id="KW-0444">Lipid biosynthesis</keyword>
<name>A0AAV2IKY9_LYMST</name>
<feature type="transmembrane region" description="Helical" evidence="19">
    <location>
        <begin position="431"/>
        <end position="449"/>
    </location>
</feature>
<comment type="similarity">
    <text evidence="4">Belongs to the membrane-bound acyltransferase family.</text>
</comment>
<evidence type="ECO:0000313" key="20">
    <source>
        <dbReference type="EMBL" id="CAL1547831.1"/>
    </source>
</evidence>
<evidence type="ECO:0000256" key="5">
    <source>
        <dbReference type="ARBA" id="ARBA00022516"/>
    </source>
</evidence>
<feature type="transmembrane region" description="Helical" evidence="19">
    <location>
        <begin position="44"/>
        <end position="62"/>
    </location>
</feature>
<dbReference type="GO" id="GO:0005783">
    <property type="term" value="C:endoplasmic reticulum"/>
    <property type="evidence" value="ECO:0007669"/>
    <property type="project" value="UniProtKB-SubCell"/>
</dbReference>
<evidence type="ECO:0000256" key="11">
    <source>
        <dbReference type="ARBA" id="ARBA00023136"/>
    </source>
</evidence>
<dbReference type="PANTHER" id="PTHR13906:SF14">
    <property type="entry name" value="LYSOPHOSPHOLIPID ACYLTRANSFERASE 5"/>
    <property type="match status" value="1"/>
</dbReference>
<dbReference type="EC" id="2.3.1.n6" evidence="17"/>
<evidence type="ECO:0000256" key="10">
    <source>
        <dbReference type="ARBA" id="ARBA00023098"/>
    </source>
</evidence>
<evidence type="ECO:0000256" key="14">
    <source>
        <dbReference type="ARBA" id="ARBA00023315"/>
    </source>
</evidence>
<comment type="subcellular location">
    <subcellularLocation>
        <location evidence="2">Endoplasmic reticulum</location>
    </subcellularLocation>
    <subcellularLocation>
        <location evidence="1">Membrane</location>
        <topology evidence="1">Multi-pass membrane protein</topology>
    </subcellularLocation>
</comment>
<keyword evidence="12" id="KW-0594">Phospholipid biosynthesis</keyword>
<keyword evidence="11 19" id="KW-0472">Membrane</keyword>
<proteinExistence type="inferred from homology"/>
<keyword evidence="21" id="KW-1185">Reference proteome</keyword>
<dbReference type="AlphaFoldDB" id="A0AAV2IKY9"/>